<dbReference type="PRINTS" id="PR00727">
    <property type="entry name" value="LEADERPTASE"/>
</dbReference>
<comment type="caution">
    <text evidence="9">The sequence shown here is derived from an EMBL/GenBank/DDBJ whole genome shotgun (WGS) entry which is preliminary data.</text>
</comment>
<sequence>MKRFFSEILSIVISIVIALGIFWVTKTYFFYQIEVDGDSMYPTMQDGERYILNVQGDIDRFDIVVFPAPDGSNAQYVKRVIGVPGDEIEYRDNQLYVNGQAVEEEYLNALEAANPGQKVTPDFTLDEITGEHTVPEGEYFVLGDNRPVSKDGRYFGFIDEETIDGTTNLRIWPFSKFGRIQSEN</sequence>
<feature type="transmembrane region" description="Helical" evidence="7">
    <location>
        <begin position="7"/>
        <end position="25"/>
    </location>
</feature>
<keyword evidence="7" id="KW-0645">Protease</keyword>
<evidence type="ECO:0000256" key="3">
    <source>
        <dbReference type="ARBA" id="ARBA00009370"/>
    </source>
</evidence>
<name>A0A9X3FR34_9LACT</name>
<reference evidence="9" key="1">
    <citation type="submission" date="2022-12" db="EMBL/GenBank/DDBJ databases">
        <title>Description and comparative metabolic analysis of Aerococcus sp. nov., isolated from the feces of a pig.</title>
        <authorList>
            <person name="Chang Y.-H."/>
        </authorList>
    </citation>
    <scope>NUCLEOTIDE SEQUENCE</scope>
    <source>
        <strain evidence="9">YH-aer222</strain>
    </source>
</reference>
<evidence type="ECO:0000256" key="7">
    <source>
        <dbReference type="RuleBase" id="RU362042"/>
    </source>
</evidence>
<dbReference type="PROSITE" id="PS00760">
    <property type="entry name" value="SPASE_I_2"/>
    <property type="match status" value="1"/>
</dbReference>
<dbReference type="Pfam" id="PF10502">
    <property type="entry name" value="Peptidase_S26"/>
    <property type="match status" value="1"/>
</dbReference>
<dbReference type="EC" id="3.4.21.89" evidence="4 7"/>
<dbReference type="RefSeq" id="WP_268751408.1">
    <property type="nucleotide sequence ID" value="NZ_JAPRFQ010000001.1"/>
</dbReference>
<evidence type="ECO:0000256" key="6">
    <source>
        <dbReference type="PIRSR" id="PIRSR600223-1"/>
    </source>
</evidence>
<dbReference type="AlphaFoldDB" id="A0A9X3FR34"/>
<feature type="domain" description="Peptidase S26" evidence="8">
    <location>
        <begin position="10"/>
        <end position="172"/>
    </location>
</feature>
<protein>
    <recommendedName>
        <fullName evidence="4 7">Signal peptidase I</fullName>
        <ecNumber evidence="4 7">3.4.21.89</ecNumber>
    </recommendedName>
</protein>
<evidence type="ECO:0000313" key="9">
    <source>
        <dbReference type="EMBL" id="MCZ0725080.1"/>
    </source>
</evidence>
<keyword evidence="7" id="KW-0812">Transmembrane</keyword>
<keyword evidence="7" id="KW-1133">Transmembrane helix</keyword>
<dbReference type="InterPro" id="IPR019533">
    <property type="entry name" value="Peptidase_S26"/>
</dbReference>
<dbReference type="PANTHER" id="PTHR43390">
    <property type="entry name" value="SIGNAL PEPTIDASE I"/>
    <property type="match status" value="1"/>
</dbReference>
<dbReference type="SUPFAM" id="SSF51306">
    <property type="entry name" value="LexA/Signal peptidase"/>
    <property type="match status" value="1"/>
</dbReference>
<gene>
    <name evidence="9" type="primary">lepB</name>
    <name evidence="9" type="ORF">OW157_00685</name>
</gene>
<feature type="active site" evidence="6">
    <location>
        <position position="39"/>
    </location>
</feature>
<evidence type="ECO:0000259" key="8">
    <source>
        <dbReference type="Pfam" id="PF10502"/>
    </source>
</evidence>
<dbReference type="InterPro" id="IPR036286">
    <property type="entry name" value="LexA/Signal_pep-like_sf"/>
</dbReference>
<dbReference type="PANTHER" id="PTHR43390:SF1">
    <property type="entry name" value="CHLOROPLAST PROCESSING PEPTIDASE"/>
    <property type="match status" value="1"/>
</dbReference>
<dbReference type="InterPro" id="IPR000223">
    <property type="entry name" value="Pept_S26A_signal_pept_1"/>
</dbReference>
<dbReference type="NCBIfam" id="TIGR02227">
    <property type="entry name" value="sigpep_I_bact"/>
    <property type="match status" value="1"/>
</dbReference>
<evidence type="ECO:0000256" key="4">
    <source>
        <dbReference type="ARBA" id="ARBA00013208"/>
    </source>
</evidence>
<comment type="similarity">
    <text evidence="3 7">Belongs to the peptidase S26 family.</text>
</comment>
<dbReference type="Proteomes" id="UP001146670">
    <property type="component" value="Unassembled WGS sequence"/>
</dbReference>
<proteinExistence type="inferred from homology"/>
<evidence type="ECO:0000256" key="1">
    <source>
        <dbReference type="ARBA" id="ARBA00000677"/>
    </source>
</evidence>
<dbReference type="CDD" id="cd06530">
    <property type="entry name" value="S26_SPase_I"/>
    <property type="match status" value="1"/>
</dbReference>
<dbReference type="InterPro" id="IPR019758">
    <property type="entry name" value="Pept_S26A_signal_pept_1_CS"/>
</dbReference>
<dbReference type="GO" id="GO:0004252">
    <property type="term" value="F:serine-type endopeptidase activity"/>
    <property type="evidence" value="ECO:0007669"/>
    <property type="project" value="InterPro"/>
</dbReference>
<organism evidence="9 10">
    <name type="scientific">Aerococcus kribbianus</name>
    <dbReference type="NCBI Taxonomy" id="2999064"/>
    <lineage>
        <taxon>Bacteria</taxon>
        <taxon>Bacillati</taxon>
        <taxon>Bacillota</taxon>
        <taxon>Bacilli</taxon>
        <taxon>Lactobacillales</taxon>
        <taxon>Aerococcaceae</taxon>
        <taxon>Aerococcus</taxon>
    </lineage>
</organism>
<keyword evidence="7" id="KW-0472">Membrane</keyword>
<evidence type="ECO:0000313" key="10">
    <source>
        <dbReference type="Proteomes" id="UP001146670"/>
    </source>
</evidence>
<keyword evidence="10" id="KW-1185">Reference proteome</keyword>
<dbReference type="GO" id="GO:0005886">
    <property type="term" value="C:plasma membrane"/>
    <property type="evidence" value="ECO:0007669"/>
    <property type="project" value="UniProtKB-SubCell"/>
</dbReference>
<dbReference type="GO" id="GO:0009003">
    <property type="term" value="F:signal peptidase activity"/>
    <property type="evidence" value="ECO:0007669"/>
    <property type="project" value="UniProtKB-EC"/>
</dbReference>
<keyword evidence="5 7" id="KW-0378">Hydrolase</keyword>
<dbReference type="GO" id="GO:0006465">
    <property type="term" value="P:signal peptide processing"/>
    <property type="evidence" value="ECO:0007669"/>
    <property type="project" value="InterPro"/>
</dbReference>
<feature type="active site" evidence="6">
    <location>
        <position position="78"/>
    </location>
</feature>
<evidence type="ECO:0000256" key="2">
    <source>
        <dbReference type="ARBA" id="ARBA00004401"/>
    </source>
</evidence>
<dbReference type="PROSITE" id="PS00761">
    <property type="entry name" value="SPASE_I_3"/>
    <property type="match status" value="1"/>
</dbReference>
<comment type="subcellular location">
    <subcellularLocation>
        <location evidence="2">Cell membrane</location>
        <topology evidence="2">Single-pass type II membrane protein</topology>
    </subcellularLocation>
    <subcellularLocation>
        <location evidence="7">Membrane</location>
        <topology evidence="7">Single-pass type II membrane protein</topology>
    </subcellularLocation>
</comment>
<dbReference type="Gene3D" id="2.10.109.10">
    <property type="entry name" value="Umud Fragment, subunit A"/>
    <property type="match status" value="1"/>
</dbReference>
<comment type="catalytic activity">
    <reaction evidence="1 7">
        <text>Cleavage of hydrophobic, N-terminal signal or leader sequences from secreted and periplasmic proteins.</text>
        <dbReference type="EC" id="3.4.21.89"/>
    </reaction>
</comment>
<evidence type="ECO:0000256" key="5">
    <source>
        <dbReference type="ARBA" id="ARBA00022801"/>
    </source>
</evidence>
<accession>A0A9X3FR34</accession>
<dbReference type="EMBL" id="JAPRFR010000001">
    <property type="protein sequence ID" value="MCZ0725080.1"/>
    <property type="molecule type" value="Genomic_DNA"/>
</dbReference>
<dbReference type="InterPro" id="IPR019757">
    <property type="entry name" value="Pept_S26A_signal_pept_1_Lys-AS"/>
</dbReference>